<feature type="non-terminal residue" evidence="1">
    <location>
        <position position="77"/>
    </location>
</feature>
<dbReference type="AlphaFoldDB" id="A0A381ZWC3"/>
<proteinExistence type="predicted"/>
<dbReference type="Gene3D" id="3.40.630.10">
    <property type="entry name" value="Zn peptidases"/>
    <property type="match status" value="1"/>
</dbReference>
<protein>
    <submittedName>
        <fullName evidence="1">Uncharacterized protein</fullName>
    </submittedName>
</protein>
<sequence length="77" mass="8671">MIKYEKYLQTHQSRFVNELLDFLRIPSVSALSEHAADIHRTANWVVKRMKAAGIVDVYCLTTGGAPVVYGEWLHAPG</sequence>
<dbReference type="SUPFAM" id="SSF53187">
    <property type="entry name" value="Zn-dependent exopeptidases"/>
    <property type="match status" value="1"/>
</dbReference>
<reference evidence="1" key="1">
    <citation type="submission" date="2018-05" db="EMBL/GenBank/DDBJ databases">
        <authorList>
            <person name="Lanie J.A."/>
            <person name="Ng W.-L."/>
            <person name="Kazmierczak K.M."/>
            <person name="Andrzejewski T.M."/>
            <person name="Davidsen T.M."/>
            <person name="Wayne K.J."/>
            <person name="Tettelin H."/>
            <person name="Glass J.I."/>
            <person name="Rusch D."/>
            <person name="Podicherti R."/>
            <person name="Tsui H.-C.T."/>
            <person name="Winkler M.E."/>
        </authorList>
    </citation>
    <scope>NUCLEOTIDE SEQUENCE</scope>
</reference>
<evidence type="ECO:0000313" key="1">
    <source>
        <dbReference type="EMBL" id="SVA93132.1"/>
    </source>
</evidence>
<accession>A0A381ZWC3</accession>
<name>A0A381ZWC3_9ZZZZ</name>
<gene>
    <name evidence="1" type="ORF">METZ01_LOCUS145986</name>
</gene>
<organism evidence="1">
    <name type="scientific">marine metagenome</name>
    <dbReference type="NCBI Taxonomy" id="408172"/>
    <lineage>
        <taxon>unclassified sequences</taxon>
        <taxon>metagenomes</taxon>
        <taxon>ecological metagenomes</taxon>
    </lineage>
</organism>
<dbReference type="EMBL" id="UINC01022787">
    <property type="protein sequence ID" value="SVA93132.1"/>
    <property type="molecule type" value="Genomic_DNA"/>
</dbReference>